<proteinExistence type="predicted"/>
<gene>
    <name evidence="2" type="ORF">BOKJ2_LOCUS11910</name>
</gene>
<dbReference type="PANTHER" id="PTHR23128">
    <property type="entry name" value="SERPENTINE RECEPTOR, CLASS E (EPSILON)-RELATED"/>
    <property type="match status" value="1"/>
</dbReference>
<keyword evidence="1" id="KW-0472">Membrane</keyword>
<dbReference type="EMBL" id="CAJFCW020000005">
    <property type="protein sequence ID" value="CAG9121759.1"/>
    <property type="molecule type" value="Genomic_DNA"/>
</dbReference>
<reference evidence="2" key="1">
    <citation type="submission" date="2020-09" db="EMBL/GenBank/DDBJ databases">
        <authorList>
            <person name="Kikuchi T."/>
        </authorList>
    </citation>
    <scope>NUCLEOTIDE SEQUENCE</scope>
    <source>
        <strain evidence="2">SH1</strain>
    </source>
</reference>
<dbReference type="OrthoDB" id="10406866at2759"/>
<dbReference type="Proteomes" id="UP000614601">
    <property type="component" value="Unassembled WGS sequence"/>
</dbReference>
<dbReference type="Proteomes" id="UP000783686">
    <property type="component" value="Unassembled WGS sequence"/>
</dbReference>
<evidence type="ECO:0000256" key="1">
    <source>
        <dbReference type="SAM" id="Phobius"/>
    </source>
</evidence>
<feature type="transmembrane region" description="Helical" evidence="1">
    <location>
        <begin position="185"/>
        <end position="208"/>
    </location>
</feature>
<dbReference type="EMBL" id="CAJFDH010000005">
    <property type="protein sequence ID" value="CAD5226103.1"/>
    <property type="molecule type" value="Genomic_DNA"/>
</dbReference>
<dbReference type="PANTHER" id="PTHR23128:SF132">
    <property type="entry name" value="SERPENTINE RECEPTOR, CLASS E (EPSILON)-RELATED"/>
    <property type="match status" value="1"/>
</dbReference>
<evidence type="ECO:0000313" key="2">
    <source>
        <dbReference type="EMBL" id="CAD5226103.1"/>
    </source>
</evidence>
<feature type="transmembrane region" description="Helical" evidence="1">
    <location>
        <begin position="94"/>
        <end position="119"/>
    </location>
</feature>
<dbReference type="AlphaFoldDB" id="A0A811LEJ9"/>
<feature type="transmembrane region" description="Helical" evidence="1">
    <location>
        <begin position="52"/>
        <end position="73"/>
    </location>
</feature>
<name>A0A811LEJ9_9BILA</name>
<comment type="caution">
    <text evidence="2">The sequence shown here is derived from an EMBL/GenBank/DDBJ whole genome shotgun (WGS) entry which is preliminary data.</text>
</comment>
<evidence type="ECO:0000313" key="3">
    <source>
        <dbReference type="Proteomes" id="UP000614601"/>
    </source>
</evidence>
<keyword evidence="3" id="KW-1185">Reference proteome</keyword>
<sequence length="254" mass="28910">MQLTKILHSNLKFTLMFLSIILRCLTFTRAIADLFYTAVNSSATTYYICRCMSFLNLFSMGFVQLSFAALVIERAMATIYHSDYESWGNKLAKLLTALFAVNAFVFCLVCFLLETYGVVKEQTQFPTRACGTLTTRFTYHDNVVVLRIYAPVIVFAVFGIGTVCIVIIFFTGIQLLHNEVLSRDIYTLFKCTFLLTDVAAISIEMVLVRFHPSLWNNVKKSFPCIFTQQLQSTAPIDVVHETNVYFGQLHAAWK</sequence>
<organism evidence="2 3">
    <name type="scientific">Bursaphelenchus okinawaensis</name>
    <dbReference type="NCBI Taxonomy" id="465554"/>
    <lineage>
        <taxon>Eukaryota</taxon>
        <taxon>Metazoa</taxon>
        <taxon>Ecdysozoa</taxon>
        <taxon>Nematoda</taxon>
        <taxon>Chromadorea</taxon>
        <taxon>Rhabditida</taxon>
        <taxon>Tylenchina</taxon>
        <taxon>Tylenchomorpha</taxon>
        <taxon>Aphelenchoidea</taxon>
        <taxon>Aphelenchoididae</taxon>
        <taxon>Bursaphelenchus</taxon>
    </lineage>
</organism>
<protein>
    <submittedName>
        <fullName evidence="2">Uncharacterized protein</fullName>
    </submittedName>
</protein>
<keyword evidence="1" id="KW-0812">Transmembrane</keyword>
<accession>A0A811LEJ9</accession>
<keyword evidence="1" id="KW-1133">Transmembrane helix</keyword>
<feature type="transmembrane region" description="Helical" evidence="1">
    <location>
        <begin position="148"/>
        <end position="173"/>
    </location>
</feature>